<proteinExistence type="predicted"/>
<dbReference type="EMBL" id="KN121080">
    <property type="protein sequence ID" value="KFO37142.1"/>
    <property type="molecule type" value="Genomic_DNA"/>
</dbReference>
<keyword evidence="2" id="KW-1185">Reference proteome</keyword>
<sequence length="126" mass="14469">MTNDDFNQSLEDKGATLVTFAIPENVLEPAYYMETYGKCIFIELHPRIQVYMEITTQEDGAAPLKVEREGMVSPPIWFMLIQMDIHDVEIIGGVKIAYTMLEKNMEWQKGANGILRFTKSEISFEI</sequence>
<organism evidence="1 2">
    <name type="scientific">Fukomys damarensis</name>
    <name type="common">Damaraland mole rat</name>
    <name type="synonym">Cryptomys damarensis</name>
    <dbReference type="NCBI Taxonomy" id="885580"/>
    <lineage>
        <taxon>Eukaryota</taxon>
        <taxon>Metazoa</taxon>
        <taxon>Chordata</taxon>
        <taxon>Craniata</taxon>
        <taxon>Vertebrata</taxon>
        <taxon>Euteleostomi</taxon>
        <taxon>Mammalia</taxon>
        <taxon>Eutheria</taxon>
        <taxon>Euarchontoglires</taxon>
        <taxon>Glires</taxon>
        <taxon>Rodentia</taxon>
        <taxon>Hystricomorpha</taxon>
        <taxon>Bathyergidae</taxon>
        <taxon>Fukomys</taxon>
    </lineage>
</organism>
<dbReference type="AlphaFoldDB" id="A0A091E1E7"/>
<name>A0A091E1E7_FUKDA</name>
<accession>A0A091E1E7</accession>
<protein>
    <submittedName>
        <fullName evidence="1">Uncharacterized protein</fullName>
    </submittedName>
</protein>
<gene>
    <name evidence="1" type="ORF">H920_01436</name>
</gene>
<dbReference type="Proteomes" id="UP000028990">
    <property type="component" value="Unassembled WGS sequence"/>
</dbReference>
<evidence type="ECO:0000313" key="2">
    <source>
        <dbReference type="Proteomes" id="UP000028990"/>
    </source>
</evidence>
<reference evidence="1 2" key="1">
    <citation type="submission" date="2013-11" db="EMBL/GenBank/DDBJ databases">
        <title>The Damaraland mole rat (Fukomys damarensis) genome and evolution of African mole rats.</title>
        <authorList>
            <person name="Gladyshev V.N."/>
            <person name="Fang X."/>
        </authorList>
    </citation>
    <scope>NUCLEOTIDE SEQUENCE [LARGE SCALE GENOMIC DNA]</scope>
    <source>
        <tissue evidence="1">Liver</tissue>
    </source>
</reference>
<evidence type="ECO:0000313" key="1">
    <source>
        <dbReference type="EMBL" id="KFO37142.1"/>
    </source>
</evidence>